<reference evidence="1 2" key="1">
    <citation type="journal article" date="2014" name="Nat. Commun.">
        <title>Molecular traces of alternative social organization in a termite genome.</title>
        <authorList>
            <person name="Terrapon N."/>
            <person name="Li C."/>
            <person name="Robertson H.M."/>
            <person name="Ji L."/>
            <person name="Meng X."/>
            <person name="Booth W."/>
            <person name="Chen Z."/>
            <person name="Childers C.P."/>
            <person name="Glastad K.M."/>
            <person name="Gokhale K."/>
            <person name="Gowin J."/>
            <person name="Gronenberg W."/>
            <person name="Hermansen R.A."/>
            <person name="Hu H."/>
            <person name="Hunt B.G."/>
            <person name="Huylmans A.K."/>
            <person name="Khalil S.M."/>
            <person name="Mitchell R.D."/>
            <person name="Munoz-Torres M.C."/>
            <person name="Mustard J.A."/>
            <person name="Pan H."/>
            <person name="Reese J.T."/>
            <person name="Scharf M.E."/>
            <person name="Sun F."/>
            <person name="Vogel H."/>
            <person name="Xiao J."/>
            <person name="Yang W."/>
            <person name="Yang Z."/>
            <person name="Yang Z."/>
            <person name="Zhou J."/>
            <person name="Zhu J."/>
            <person name="Brent C.S."/>
            <person name="Elsik C.G."/>
            <person name="Goodisman M.A."/>
            <person name="Liberles D.A."/>
            <person name="Roe R.M."/>
            <person name="Vargo E.L."/>
            <person name="Vilcinskas A."/>
            <person name="Wang J."/>
            <person name="Bornberg-Bauer E."/>
            <person name="Korb J."/>
            <person name="Zhang G."/>
            <person name="Liebig J."/>
        </authorList>
    </citation>
    <scope>NUCLEOTIDE SEQUENCE [LARGE SCALE GENOMIC DNA]</scope>
    <source>
        <tissue evidence="1">Whole organism</tissue>
    </source>
</reference>
<evidence type="ECO:0000313" key="2">
    <source>
        <dbReference type="Proteomes" id="UP000027135"/>
    </source>
</evidence>
<dbReference type="InParanoid" id="A0A067QK90"/>
<name>A0A067QK90_ZOONE</name>
<proteinExistence type="predicted"/>
<evidence type="ECO:0000313" key="1">
    <source>
        <dbReference type="EMBL" id="KDR09451.1"/>
    </source>
</evidence>
<gene>
    <name evidence="1" type="ORF">L798_15658</name>
</gene>
<organism evidence="1 2">
    <name type="scientific">Zootermopsis nevadensis</name>
    <name type="common">Dampwood termite</name>
    <dbReference type="NCBI Taxonomy" id="136037"/>
    <lineage>
        <taxon>Eukaryota</taxon>
        <taxon>Metazoa</taxon>
        <taxon>Ecdysozoa</taxon>
        <taxon>Arthropoda</taxon>
        <taxon>Hexapoda</taxon>
        <taxon>Insecta</taxon>
        <taxon>Pterygota</taxon>
        <taxon>Neoptera</taxon>
        <taxon>Polyneoptera</taxon>
        <taxon>Dictyoptera</taxon>
        <taxon>Blattodea</taxon>
        <taxon>Blattoidea</taxon>
        <taxon>Termitoidae</taxon>
        <taxon>Termopsidae</taxon>
        <taxon>Zootermopsis</taxon>
    </lineage>
</organism>
<keyword evidence="2" id="KW-1185">Reference proteome</keyword>
<dbReference type="EMBL" id="KK853243">
    <property type="protein sequence ID" value="KDR09451.1"/>
    <property type="molecule type" value="Genomic_DNA"/>
</dbReference>
<dbReference type="Proteomes" id="UP000027135">
    <property type="component" value="Unassembled WGS sequence"/>
</dbReference>
<protein>
    <submittedName>
        <fullName evidence="1">Uncharacterized protein</fullName>
    </submittedName>
</protein>
<dbReference type="AlphaFoldDB" id="A0A067QK90"/>
<accession>A0A067QK90</accession>
<sequence length="62" mass="7062">MMEKQCISLTAPLIVDLAVHSPEQTLLKESLFEAEVQIVKKLQETKDFVDSRFKKSLKTVAK</sequence>